<sequence length="169" mass="18336">MEPEDSRKAMAKLGLAAESMFQALSTLTSCSKFIESVYEGVDFSVTLSRARLEALISPLLPQMTQPILEALNLAGLETCLIHKVVLCGAPLKTPRLVSYVRGLFPEGVEVLQTLSPDEVLATGAARQASYFINYPLAAPITDPTLSLPVLSSPLYIQVNILYTIVLKHC</sequence>
<dbReference type="InterPro" id="IPR043129">
    <property type="entry name" value="ATPase_NBD"/>
</dbReference>
<evidence type="ECO:0000256" key="2">
    <source>
        <dbReference type="ARBA" id="ARBA00022741"/>
    </source>
</evidence>
<dbReference type="Pfam" id="PF00012">
    <property type="entry name" value="HSP70"/>
    <property type="match status" value="1"/>
</dbReference>
<keyword evidence="5" id="KW-1185">Reference proteome</keyword>
<comment type="caution">
    <text evidence="4">The sequence shown here is derived from an EMBL/GenBank/DDBJ whole genome shotgun (WGS) entry which is preliminary data.</text>
</comment>
<protein>
    <recommendedName>
        <fullName evidence="6">Heat shock protein 70</fullName>
    </recommendedName>
</protein>
<evidence type="ECO:0008006" key="6">
    <source>
        <dbReference type="Google" id="ProtNLM"/>
    </source>
</evidence>
<evidence type="ECO:0000313" key="5">
    <source>
        <dbReference type="Proteomes" id="UP001558652"/>
    </source>
</evidence>
<dbReference type="AlphaFoldDB" id="A0ABD0YES2"/>
<evidence type="ECO:0000256" key="3">
    <source>
        <dbReference type="ARBA" id="ARBA00022840"/>
    </source>
</evidence>
<name>A0ABD0YES2_9HEMI</name>
<organism evidence="4 5">
    <name type="scientific">Ranatra chinensis</name>
    <dbReference type="NCBI Taxonomy" id="642074"/>
    <lineage>
        <taxon>Eukaryota</taxon>
        <taxon>Metazoa</taxon>
        <taxon>Ecdysozoa</taxon>
        <taxon>Arthropoda</taxon>
        <taxon>Hexapoda</taxon>
        <taxon>Insecta</taxon>
        <taxon>Pterygota</taxon>
        <taxon>Neoptera</taxon>
        <taxon>Paraneoptera</taxon>
        <taxon>Hemiptera</taxon>
        <taxon>Heteroptera</taxon>
        <taxon>Panheteroptera</taxon>
        <taxon>Nepomorpha</taxon>
        <taxon>Nepidae</taxon>
        <taxon>Ranatrinae</taxon>
        <taxon>Ranatra</taxon>
    </lineage>
</organism>
<dbReference type="Proteomes" id="UP001558652">
    <property type="component" value="Unassembled WGS sequence"/>
</dbReference>
<dbReference type="PROSITE" id="PS51257">
    <property type="entry name" value="PROKAR_LIPOPROTEIN"/>
    <property type="match status" value="1"/>
</dbReference>
<dbReference type="Gene3D" id="3.90.640.10">
    <property type="entry name" value="Actin, Chain A, domain 4"/>
    <property type="match status" value="1"/>
</dbReference>
<dbReference type="GO" id="GO:0005524">
    <property type="term" value="F:ATP binding"/>
    <property type="evidence" value="ECO:0007669"/>
    <property type="project" value="UniProtKB-KW"/>
</dbReference>
<dbReference type="PANTHER" id="PTHR19375">
    <property type="entry name" value="HEAT SHOCK PROTEIN 70KDA"/>
    <property type="match status" value="1"/>
</dbReference>
<dbReference type="InterPro" id="IPR013126">
    <property type="entry name" value="Hsp_70_fam"/>
</dbReference>
<comment type="similarity">
    <text evidence="1">Belongs to the heat shock protein 70 family.</text>
</comment>
<dbReference type="EMBL" id="JBFDAA010000017">
    <property type="protein sequence ID" value="KAL1116788.1"/>
    <property type="molecule type" value="Genomic_DNA"/>
</dbReference>
<reference evidence="4 5" key="1">
    <citation type="submission" date="2024-07" db="EMBL/GenBank/DDBJ databases">
        <title>Chromosome-level genome assembly of the water stick insect Ranatra chinensis (Heteroptera: Nepidae).</title>
        <authorList>
            <person name="Liu X."/>
        </authorList>
    </citation>
    <scope>NUCLEOTIDE SEQUENCE [LARGE SCALE GENOMIC DNA]</scope>
    <source>
        <strain evidence="4">Cailab_2021Rc</strain>
        <tissue evidence="4">Muscle</tissue>
    </source>
</reference>
<proteinExistence type="inferred from homology"/>
<evidence type="ECO:0000313" key="4">
    <source>
        <dbReference type="EMBL" id="KAL1116788.1"/>
    </source>
</evidence>
<accession>A0ABD0YES2</accession>
<gene>
    <name evidence="4" type="ORF">AAG570_005260</name>
</gene>
<dbReference type="SUPFAM" id="SSF53067">
    <property type="entry name" value="Actin-like ATPase domain"/>
    <property type="match status" value="1"/>
</dbReference>
<keyword evidence="2" id="KW-0547">Nucleotide-binding</keyword>
<keyword evidence="3" id="KW-0067">ATP-binding</keyword>
<dbReference type="Gene3D" id="3.30.420.40">
    <property type="match status" value="2"/>
</dbReference>
<evidence type="ECO:0000256" key="1">
    <source>
        <dbReference type="ARBA" id="ARBA00007381"/>
    </source>
</evidence>